<feature type="transmembrane region" description="Helical" evidence="6">
    <location>
        <begin position="264"/>
        <end position="281"/>
    </location>
</feature>
<dbReference type="PRINTS" id="PR01036">
    <property type="entry name" value="TCRTETB"/>
</dbReference>
<evidence type="ECO:0000256" key="4">
    <source>
        <dbReference type="ARBA" id="ARBA00023136"/>
    </source>
</evidence>
<feature type="transmembrane region" description="Helical" evidence="6">
    <location>
        <begin position="138"/>
        <end position="163"/>
    </location>
</feature>
<evidence type="ECO:0000256" key="2">
    <source>
        <dbReference type="ARBA" id="ARBA00022692"/>
    </source>
</evidence>
<dbReference type="PANTHER" id="PTHR23501:SF154">
    <property type="entry name" value="MULTIDRUG-EFFLUX TRANSPORTER RV1634-RELATED"/>
    <property type="match status" value="1"/>
</dbReference>
<evidence type="ECO:0000256" key="6">
    <source>
        <dbReference type="SAM" id="Phobius"/>
    </source>
</evidence>
<feature type="compositionally biased region" description="Low complexity" evidence="5">
    <location>
        <begin position="24"/>
        <end position="54"/>
    </location>
</feature>
<gene>
    <name evidence="8" type="ORF">GCM10010411_64360</name>
</gene>
<feature type="region of interest" description="Disordered" evidence="5">
    <location>
        <begin position="1"/>
        <end position="64"/>
    </location>
</feature>
<feature type="transmembrane region" description="Helical" evidence="6">
    <location>
        <begin position="106"/>
        <end position="126"/>
    </location>
</feature>
<name>A0ABN3Q972_9ACTN</name>
<dbReference type="EMBL" id="BAAATD010000009">
    <property type="protein sequence ID" value="GAA2619695.1"/>
    <property type="molecule type" value="Genomic_DNA"/>
</dbReference>
<dbReference type="Gene3D" id="1.20.1250.20">
    <property type="entry name" value="MFS general substrate transporter like domains"/>
    <property type="match status" value="1"/>
</dbReference>
<dbReference type="PROSITE" id="PS50850">
    <property type="entry name" value="MFS"/>
    <property type="match status" value="1"/>
</dbReference>
<organism evidence="8 9">
    <name type="scientific">Actinomadura fulvescens</name>
    <dbReference type="NCBI Taxonomy" id="46160"/>
    <lineage>
        <taxon>Bacteria</taxon>
        <taxon>Bacillati</taxon>
        <taxon>Actinomycetota</taxon>
        <taxon>Actinomycetes</taxon>
        <taxon>Streptosporangiales</taxon>
        <taxon>Thermomonosporaceae</taxon>
        <taxon>Actinomadura</taxon>
    </lineage>
</organism>
<comment type="subcellular location">
    <subcellularLocation>
        <location evidence="1">Cell membrane</location>
        <topology evidence="1">Multi-pass membrane protein</topology>
    </subcellularLocation>
</comment>
<feature type="transmembrane region" description="Helical" evidence="6">
    <location>
        <begin position="380"/>
        <end position="403"/>
    </location>
</feature>
<proteinExistence type="predicted"/>
<accession>A0ABN3Q972</accession>
<dbReference type="Gene3D" id="1.20.1720.10">
    <property type="entry name" value="Multidrug resistance protein D"/>
    <property type="match status" value="1"/>
</dbReference>
<evidence type="ECO:0000256" key="5">
    <source>
        <dbReference type="SAM" id="MobiDB-lite"/>
    </source>
</evidence>
<evidence type="ECO:0000259" key="7">
    <source>
        <dbReference type="PROSITE" id="PS50850"/>
    </source>
</evidence>
<feature type="transmembrane region" description="Helical" evidence="6">
    <location>
        <begin position="349"/>
        <end position="368"/>
    </location>
</feature>
<protein>
    <submittedName>
        <fullName evidence="8">MFS transporter</fullName>
    </submittedName>
</protein>
<dbReference type="RefSeq" id="WP_344546230.1">
    <property type="nucleotide sequence ID" value="NZ_BAAATD010000009.1"/>
</dbReference>
<reference evidence="8 9" key="1">
    <citation type="journal article" date="2019" name="Int. J. Syst. Evol. Microbiol.">
        <title>The Global Catalogue of Microorganisms (GCM) 10K type strain sequencing project: providing services to taxonomists for standard genome sequencing and annotation.</title>
        <authorList>
            <consortium name="The Broad Institute Genomics Platform"/>
            <consortium name="The Broad Institute Genome Sequencing Center for Infectious Disease"/>
            <person name="Wu L."/>
            <person name="Ma J."/>
        </authorList>
    </citation>
    <scope>NUCLEOTIDE SEQUENCE [LARGE SCALE GENOMIC DNA]</scope>
    <source>
        <strain evidence="8 9">JCM 6833</strain>
    </source>
</reference>
<feature type="transmembrane region" description="Helical" evidence="6">
    <location>
        <begin position="409"/>
        <end position="431"/>
    </location>
</feature>
<keyword evidence="2 6" id="KW-0812">Transmembrane</keyword>
<keyword evidence="4 6" id="KW-0472">Membrane</keyword>
<evidence type="ECO:0000313" key="8">
    <source>
        <dbReference type="EMBL" id="GAA2619695.1"/>
    </source>
</evidence>
<feature type="domain" description="Major facilitator superfamily (MFS) profile" evidence="7">
    <location>
        <begin position="72"/>
        <end position="503"/>
    </location>
</feature>
<dbReference type="PANTHER" id="PTHR23501">
    <property type="entry name" value="MAJOR FACILITATOR SUPERFAMILY"/>
    <property type="match status" value="1"/>
</dbReference>
<dbReference type="InterPro" id="IPR011701">
    <property type="entry name" value="MFS"/>
</dbReference>
<feature type="transmembrane region" description="Helical" evidence="6">
    <location>
        <begin position="319"/>
        <end position="343"/>
    </location>
</feature>
<dbReference type="Proteomes" id="UP001501509">
    <property type="component" value="Unassembled WGS sequence"/>
</dbReference>
<dbReference type="InterPro" id="IPR020846">
    <property type="entry name" value="MFS_dom"/>
</dbReference>
<dbReference type="Pfam" id="PF07690">
    <property type="entry name" value="MFS_1"/>
    <property type="match status" value="1"/>
</dbReference>
<comment type="caution">
    <text evidence="8">The sequence shown here is derived from an EMBL/GenBank/DDBJ whole genome shotgun (WGS) entry which is preliminary data.</text>
</comment>
<feature type="transmembrane region" description="Helical" evidence="6">
    <location>
        <begin position="74"/>
        <end position="94"/>
    </location>
</feature>
<evidence type="ECO:0000256" key="3">
    <source>
        <dbReference type="ARBA" id="ARBA00022989"/>
    </source>
</evidence>
<feature type="transmembrane region" description="Helical" evidence="6">
    <location>
        <begin position="195"/>
        <end position="217"/>
    </location>
</feature>
<dbReference type="InterPro" id="IPR036259">
    <property type="entry name" value="MFS_trans_sf"/>
</dbReference>
<evidence type="ECO:0000256" key="1">
    <source>
        <dbReference type="ARBA" id="ARBA00004651"/>
    </source>
</evidence>
<keyword evidence="3 6" id="KW-1133">Transmembrane helix</keyword>
<feature type="transmembrane region" description="Helical" evidence="6">
    <location>
        <begin position="169"/>
        <end position="188"/>
    </location>
</feature>
<feature type="transmembrane region" description="Helical" evidence="6">
    <location>
        <begin position="223"/>
        <end position="243"/>
    </location>
</feature>
<keyword evidence="9" id="KW-1185">Reference proteome</keyword>
<feature type="transmembrane region" description="Helical" evidence="6">
    <location>
        <begin position="452"/>
        <end position="470"/>
    </location>
</feature>
<sequence>MTTAADPESPAYVDQLDNDLPQPTTTGATTTADAAQPSATSTAQPSAAGAGAQPPRKRVRGENLLSGRYRTPTLGIVLTVTLLAFEAMAVGTVMPVTARDLNGLSLYAWGFSGTLIASLLATVLAGGWIDRSGPAKPLLIGLATFVAGLVIAGVAPTMAIFVLGRAVQGLGTGVAMVASYVLIARVYPESLRPRVFAALAAAWVLPSLIGPAVGGVVAEHLGWRWVFLGLIPLVIPAAVMLIPAFRELKPAEHAPARRVGATRYLAAVAVAAGAGLLLYGLDNPGLVLVPAAVIGLAGLAYGLPRLFPAGTLRMRRGLPSVIVARGLLAGAFFGTDVFIPLALTSLHGFSPTQAGIVLTVAALGWSAASQIQGRSKRPQTLFVLLGAVFVTVGVVAVTVTLQLSGWWSAPAWTIGGFGMGFAISSLSVLMLDQSAEEEQGVNSSALQISDTLGSSVVVGLAGALVTGFGTDHLEQGLIVAGVLFTAIAALAVVAAFRLEAGRS</sequence>
<dbReference type="SUPFAM" id="SSF103473">
    <property type="entry name" value="MFS general substrate transporter"/>
    <property type="match status" value="1"/>
</dbReference>
<feature type="transmembrane region" description="Helical" evidence="6">
    <location>
        <begin position="287"/>
        <end position="307"/>
    </location>
</feature>
<feature type="transmembrane region" description="Helical" evidence="6">
    <location>
        <begin position="476"/>
        <end position="498"/>
    </location>
</feature>
<evidence type="ECO:0000313" key="9">
    <source>
        <dbReference type="Proteomes" id="UP001501509"/>
    </source>
</evidence>